<dbReference type="Proteomes" id="UP001152467">
    <property type="component" value="Unassembled WGS sequence"/>
</dbReference>
<evidence type="ECO:0000313" key="3">
    <source>
        <dbReference type="Proteomes" id="UP001152467"/>
    </source>
</evidence>
<name>A0A9W4VW04_9GAMM</name>
<evidence type="ECO:0000313" key="2">
    <source>
        <dbReference type="EMBL" id="CAH9067470.1"/>
    </source>
</evidence>
<keyword evidence="3" id="KW-1185">Reference proteome</keyword>
<gene>
    <name evidence="2" type="ORF">PSECIP111854_04114</name>
</gene>
<reference evidence="2" key="1">
    <citation type="submission" date="2022-07" db="EMBL/GenBank/DDBJ databases">
        <authorList>
            <person name="Criscuolo A."/>
        </authorList>
    </citation>
    <scope>NUCLEOTIDE SEQUENCE</scope>
    <source>
        <strain evidence="2">CIP111854</strain>
    </source>
</reference>
<accession>A0A9W4VW04</accession>
<keyword evidence="1" id="KW-0732">Signal</keyword>
<organism evidence="2 3">
    <name type="scientific">Pseudoalteromonas holothuriae</name>
    <dbReference type="NCBI Taxonomy" id="2963714"/>
    <lineage>
        <taxon>Bacteria</taxon>
        <taxon>Pseudomonadati</taxon>
        <taxon>Pseudomonadota</taxon>
        <taxon>Gammaproteobacteria</taxon>
        <taxon>Alteromonadales</taxon>
        <taxon>Pseudoalteromonadaceae</taxon>
        <taxon>Pseudoalteromonas</taxon>
    </lineage>
</organism>
<dbReference type="AlphaFoldDB" id="A0A9W4VW04"/>
<sequence length="247" mass="27281">MRKLILLVGMLSAATQAGVIKQVEVNNNTVLFSTTSIADSNLPCTSVDNKKLRAFSLNTHDGRAMYSLIVTALSKNYAIETVSAQDCADTHGAERAKTVRLLANTNKEVNTSGSIGVYKSDGISRVGSFIKLDKSEKVAGEQYIWTYIDGDAAADYKTIIVEPHFSTEIFYSEYGCKGEELVKRNTSWFNNGKHFQTDTSRNEKIKSSRRKGSACTHNVDYLNYSGWPAKEIEHPVCGNGLCTIRED</sequence>
<dbReference type="RefSeq" id="WP_261627207.1">
    <property type="nucleotide sequence ID" value="NZ_CAMAPC010000036.1"/>
</dbReference>
<evidence type="ECO:0000256" key="1">
    <source>
        <dbReference type="SAM" id="SignalP"/>
    </source>
</evidence>
<comment type="caution">
    <text evidence="2">The sequence shown here is derived from an EMBL/GenBank/DDBJ whole genome shotgun (WGS) entry which is preliminary data.</text>
</comment>
<dbReference type="EMBL" id="CAMAPC010000036">
    <property type="protein sequence ID" value="CAH9067470.1"/>
    <property type="molecule type" value="Genomic_DNA"/>
</dbReference>
<protein>
    <submittedName>
        <fullName evidence="2">Uncharacterized protein</fullName>
    </submittedName>
</protein>
<feature type="signal peptide" evidence="1">
    <location>
        <begin position="1"/>
        <end position="17"/>
    </location>
</feature>
<proteinExistence type="predicted"/>
<feature type="chain" id="PRO_5040938808" evidence="1">
    <location>
        <begin position="18"/>
        <end position="247"/>
    </location>
</feature>